<sequence length="35" mass="4155">MGMQRRQIRTQAHKRKPLYDFGLVTLLLTRGNLNK</sequence>
<proteinExistence type="predicted"/>
<evidence type="ECO:0000313" key="2">
    <source>
        <dbReference type="Proteomes" id="UP000217431"/>
    </source>
</evidence>
<name>A0A0S3UHM4_PREIN</name>
<dbReference type="EMBL" id="AP014597">
    <property type="protein sequence ID" value="BAU17020.1"/>
    <property type="molecule type" value="Genomic_DNA"/>
</dbReference>
<accession>A0A0S3UHM4</accession>
<reference evidence="1 2" key="1">
    <citation type="journal article" date="2016" name="DNA Res.">
        <title>The complete genome sequencing of Prevotella intermedia strain OMA14 and a subsequent fine-scale, intra-species genomic comparison reveal an unusual amplification of conjugative and mobile transposons and identify a novel Prevotella-lineage-specific repeat.</title>
        <authorList>
            <person name="Naito M."/>
            <person name="Ogura Y."/>
            <person name="Itoh T."/>
            <person name="Shoji M."/>
            <person name="Okamoto M."/>
            <person name="Hayashi T."/>
            <person name="Nakayama K."/>
        </authorList>
    </citation>
    <scope>NUCLEOTIDE SEQUENCE [LARGE SCALE GENOMIC DNA]</scope>
    <source>
        <strain evidence="1 2">OMA14</strain>
    </source>
</reference>
<dbReference type="Proteomes" id="UP000217431">
    <property type="component" value="Chromosome I"/>
</dbReference>
<protein>
    <submittedName>
        <fullName evidence="1">Uncharacterized protein</fullName>
    </submittedName>
</protein>
<evidence type="ECO:0000313" key="1">
    <source>
        <dbReference type="EMBL" id="BAU17020.1"/>
    </source>
</evidence>
<dbReference type="AlphaFoldDB" id="A0A0S3UHM4"/>
<gene>
    <name evidence="1" type="ORF">PIOMA14_I_0512</name>
</gene>
<organism evidence="1 2">
    <name type="scientific">Prevotella intermedia</name>
    <dbReference type="NCBI Taxonomy" id="28131"/>
    <lineage>
        <taxon>Bacteria</taxon>
        <taxon>Pseudomonadati</taxon>
        <taxon>Bacteroidota</taxon>
        <taxon>Bacteroidia</taxon>
        <taxon>Bacteroidales</taxon>
        <taxon>Prevotellaceae</taxon>
        <taxon>Prevotella</taxon>
    </lineage>
</organism>